<proteinExistence type="predicted"/>
<reference evidence="1" key="1">
    <citation type="journal article" date="2014" name="Int. J. Syst. Evol. Microbiol.">
        <title>Complete genome sequence of Corynebacterium casei LMG S-19264T (=DSM 44701T), isolated from a smear-ripened cheese.</title>
        <authorList>
            <consortium name="US DOE Joint Genome Institute (JGI-PGF)"/>
            <person name="Walter F."/>
            <person name="Albersmeier A."/>
            <person name="Kalinowski J."/>
            <person name="Ruckert C."/>
        </authorList>
    </citation>
    <scope>NUCLEOTIDE SEQUENCE</scope>
    <source>
        <strain evidence="1">CGMCC 1.12698</strain>
    </source>
</reference>
<dbReference type="EMBL" id="BMFK01000001">
    <property type="protein sequence ID" value="GGE73559.1"/>
    <property type="molecule type" value="Genomic_DNA"/>
</dbReference>
<sequence>MNEMTGALQFCNRGVIFLYKKIGPFYEKIQFEMNSTIMFV</sequence>
<reference evidence="1" key="2">
    <citation type="submission" date="2020-09" db="EMBL/GenBank/DDBJ databases">
        <authorList>
            <person name="Sun Q."/>
            <person name="Zhou Y."/>
        </authorList>
    </citation>
    <scope>NUCLEOTIDE SEQUENCE</scope>
    <source>
        <strain evidence="1">CGMCC 1.12698</strain>
    </source>
</reference>
<name>A0A917ATL7_9BACI</name>
<keyword evidence="2" id="KW-1185">Reference proteome</keyword>
<accession>A0A917ATL7</accession>
<dbReference type="Proteomes" id="UP000605259">
    <property type="component" value="Unassembled WGS sequence"/>
</dbReference>
<evidence type="ECO:0000313" key="2">
    <source>
        <dbReference type="Proteomes" id="UP000605259"/>
    </source>
</evidence>
<comment type="caution">
    <text evidence="1">The sequence shown here is derived from an EMBL/GenBank/DDBJ whole genome shotgun (WGS) entry which is preliminary data.</text>
</comment>
<dbReference type="AlphaFoldDB" id="A0A917ATL7"/>
<protein>
    <submittedName>
        <fullName evidence="1">Uncharacterized protein</fullName>
    </submittedName>
</protein>
<gene>
    <name evidence="1" type="ORF">GCM10007140_24320</name>
</gene>
<organism evidence="1 2">
    <name type="scientific">Priestia taiwanensis</name>
    <dbReference type="NCBI Taxonomy" id="1347902"/>
    <lineage>
        <taxon>Bacteria</taxon>
        <taxon>Bacillati</taxon>
        <taxon>Bacillota</taxon>
        <taxon>Bacilli</taxon>
        <taxon>Bacillales</taxon>
        <taxon>Bacillaceae</taxon>
        <taxon>Priestia</taxon>
    </lineage>
</organism>
<evidence type="ECO:0000313" key="1">
    <source>
        <dbReference type="EMBL" id="GGE73559.1"/>
    </source>
</evidence>